<reference evidence="2" key="1">
    <citation type="journal article" date="2021" name="PeerJ">
        <title>Extensive microbial diversity within the chicken gut microbiome revealed by metagenomics and culture.</title>
        <authorList>
            <person name="Gilroy R."/>
            <person name="Ravi A."/>
            <person name="Getino M."/>
            <person name="Pursley I."/>
            <person name="Horton D.L."/>
            <person name="Alikhan N.F."/>
            <person name="Baker D."/>
            <person name="Gharbi K."/>
            <person name="Hall N."/>
            <person name="Watson M."/>
            <person name="Adriaenssens E.M."/>
            <person name="Foster-Nyarko E."/>
            <person name="Jarju S."/>
            <person name="Secka A."/>
            <person name="Antonio M."/>
            <person name="Oren A."/>
            <person name="Chaudhuri R.R."/>
            <person name="La Ragione R."/>
            <person name="Hildebrand F."/>
            <person name="Pallen M.J."/>
        </authorList>
    </citation>
    <scope>NUCLEOTIDE SEQUENCE</scope>
    <source>
        <strain evidence="2">ChiGjej1B1-1692</strain>
    </source>
</reference>
<evidence type="ECO:0000256" key="1">
    <source>
        <dbReference type="SAM" id="Phobius"/>
    </source>
</evidence>
<reference evidence="2" key="2">
    <citation type="submission" date="2021-04" db="EMBL/GenBank/DDBJ databases">
        <authorList>
            <person name="Gilroy R."/>
        </authorList>
    </citation>
    <scope>NUCLEOTIDE SEQUENCE</scope>
    <source>
        <strain evidence="2">ChiGjej1B1-1692</strain>
    </source>
</reference>
<keyword evidence="1" id="KW-0812">Transmembrane</keyword>
<dbReference type="EMBL" id="DWWK01000148">
    <property type="protein sequence ID" value="HJC39215.1"/>
    <property type="molecule type" value="Genomic_DNA"/>
</dbReference>
<accession>A0A9D2NXK8</accession>
<feature type="transmembrane region" description="Helical" evidence="1">
    <location>
        <begin position="114"/>
        <end position="135"/>
    </location>
</feature>
<sequence length="138" mass="14776">MWTAQVLLAVIGASAGLAVAAGLFSFIVELGVVADFADRTHTGDQLLFYEDCVALGGIVGNLLYVFHIGVPLGAPFLAVFGLFAGIFAGCWAMALAEILNVFPVFMRRARIVRYLTAFVISMAIGKGFGACLFFFRGW</sequence>
<dbReference type="Proteomes" id="UP000823894">
    <property type="component" value="Unassembled WGS sequence"/>
</dbReference>
<feature type="transmembrane region" description="Helical" evidence="1">
    <location>
        <begin position="6"/>
        <end position="34"/>
    </location>
</feature>
<comment type="caution">
    <text evidence="2">The sequence shown here is derived from an EMBL/GenBank/DDBJ whole genome shotgun (WGS) entry which is preliminary data.</text>
</comment>
<feature type="transmembrane region" description="Helical" evidence="1">
    <location>
        <begin position="76"/>
        <end position="102"/>
    </location>
</feature>
<evidence type="ECO:0000313" key="3">
    <source>
        <dbReference type="Proteomes" id="UP000823894"/>
    </source>
</evidence>
<evidence type="ECO:0000313" key="2">
    <source>
        <dbReference type="EMBL" id="HJC39215.1"/>
    </source>
</evidence>
<gene>
    <name evidence="2" type="ORF">H9757_09185</name>
</gene>
<keyword evidence="1" id="KW-1133">Transmembrane helix</keyword>
<feature type="transmembrane region" description="Helical" evidence="1">
    <location>
        <begin position="46"/>
        <end position="70"/>
    </location>
</feature>
<dbReference type="InterPro" id="IPR020144">
    <property type="entry name" value="SpoVAB"/>
</dbReference>
<organism evidence="2 3">
    <name type="scientific">Candidatus Mediterraneibacter faecigallinarum</name>
    <dbReference type="NCBI Taxonomy" id="2838669"/>
    <lineage>
        <taxon>Bacteria</taxon>
        <taxon>Bacillati</taxon>
        <taxon>Bacillota</taxon>
        <taxon>Clostridia</taxon>
        <taxon>Lachnospirales</taxon>
        <taxon>Lachnospiraceae</taxon>
        <taxon>Mediterraneibacter</taxon>
    </lineage>
</organism>
<protein>
    <submittedName>
        <fullName evidence="2">Stage V sporulation protein AB</fullName>
    </submittedName>
</protein>
<name>A0A9D2NXK8_9FIRM</name>
<keyword evidence="1" id="KW-0472">Membrane</keyword>
<dbReference type="Pfam" id="PF13782">
    <property type="entry name" value="SpoVAB"/>
    <property type="match status" value="1"/>
</dbReference>
<proteinExistence type="predicted"/>
<dbReference type="AlphaFoldDB" id="A0A9D2NXK8"/>